<evidence type="ECO:0000313" key="2">
    <source>
        <dbReference type="EMBL" id="RNL79481.1"/>
    </source>
</evidence>
<gene>
    <name evidence="2" type="ORF">EFL95_10885</name>
</gene>
<dbReference type="AlphaFoldDB" id="A0A3N0DVA1"/>
<evidence type="ECO:0000256" key="1">
    <source>
        <dbReference type="SAM" id="SignalP"/>
    </source>
</evidence>
<name>A0A3N0DVA1_9ACTN</name>
<dbReference type="Proteomes" id="UP000277094">
    <property type="component" value="Unassembled WGS sequence"/>
</dbReference>
<dbReference type="RefSeq" id="WP_123233983.1">
    <property type="nucleotide sequence ID" value="NZ_RJSG01000002.1"/>
</dbReference>
<accession>A0A3N0DVA1</accession>
<dbReference type="EMBL" id="RJSG01000002">
    <property type="protein sequence ID" value="RNL79481.1"/>
    <property type="molecule type" value="Genomic_DNA"/>
</dbReference>
<feature type="signal peptide" evidence="1">
    <location>
        <begin position="1"/>
        <end position="31"/>
    </location>
</feature>
<keyword evidence="1" id="KW-0732">Signal</keyword>
<comment type="caution">
    <text evidence="2">The sequence shown here is derived from an EMBL/GenBank/DDBJ whole genome shotgun (WGS) entry which is preliminary data.</text>
</comment>
<protein>
    <submittedName>
        <fullName evidence="2">Uncharacterized protein</fullName>
    </submittedName>
</protein>
<keyword evidence="3" id="KW-1185">Reference proteome</keyword>
<proteinExistence type="predicted"/>
<organism evidence="2 3">
    <name type="scientific">Nocardioides marmorisolisilvae</name>
    <dbReference type="NCBI Taxonomy" id="1542737"/>
    <lineage>
        <taxon>Bacteria</taxon>
        <taxon>Bacillati</taxon>
        <taxon>Actinomycetota</taxon>
        <taxon>Actinomycetes</taxon>
        <taxon>Propionibacteriales</taxon>
        <taxon>Nocardioidaceae</taxon>
        <taxon>Nocardioides</taxon>
    </lineage>
</organism>
<evidence type="ECO:0000313" key="3">
    <source>
        <dbReference type="Proteomes" id="UP000277094"/>
    </source>
</evidence>
<sequence>MKNNTSPRVRFAALGFAVLAISATTVGTAQAVRAIPEAPAVLAPAPADIAVTHLVTSNQAANVRAELRDLRSQFATK</sequence>
<reference evidence="2 3" key="1">
    <citation type="submission" date="2018-11" db="EMBL/GenBank/DDBJ databases">
        <authorList>
            <person name="Li F."/>
        </authorList>
    </citation>
    <scope>NUCLEOTIDE SEQUENCE [LARGE SCALE GENOMIC DNA]</scope>
    <source>
        <strain evidence="2 3">KIS18-7</strain>
    </source>
</reference>
<feature type="chain" id="PRO_5018127775" evidence="1">
    <location>
        <begin position="32"/>
        <end position="77"/>
    </location>
</feature>